<name>A0A6N7KX33_9ACTN</name>
<organism evidence="2 3">
    <name type="scientific">Streptomyces kaniharaensis</name>
    <dbReference type="NCBI Taxonomy" id="212423"/>
    <lineage>
        <taxon>Bacteria</taxon>
        <taxon>Bacillati</taxon>
        <taxon>Actinomycetota</taxon>
        <taxon>Actinomycetes</taxon>
        <taxon>Kitasatosporales</taxon>
        <taxon>Streptomycetaceae</taxon>
        <taxon>Streptomyces</taxon>
    </lineage>
</organism>
<feature type="chain" id="PRO_5026779048" evidence="1">
    <location>
        <begin position="22"/>
        <end position="102"/>
    </location>
</feature>
<feature type="signal peptide" evidence="1">
    <location>
        <begin position="1"/>
        <end position="21"/>
    </location>
</feature>
<keyword evidence="3" id="KW-1185">Reference proteome</keyword>
<sequence length="102" mass="10563">MALTGASLVGVSLALAGPASADSPSISCTTAQNGRTMNFSCDVNSTATYYLRVDCKGAIPWIGDFTKVWTGTLDGPQHYTYSITCPYTYGPSNAGWGLGLGA</sequence>
<reference evidence="2 3" key="1">
    <citation type="submission" date="2019-09" db="EMBL/GenBank/DDBJ databases">
        <title>Genome Sequences of Streptomyces kaniharaensis ATCC 21070.</title>
        <authorList>
            <person name="Zhu W."/>
            <person name="De Crecy-Lagard V."/>
            <person name="Richards N.G."/>
        </authorList>
    </citation>
    <scope>NUCLEOTIDE SEQUENCE [LARGE SCALE GENOMIC DNA]</scope>
    <source>
        <strain evidence="2 3">SF-557</strain>
    </source>
</reference>
<proteinExistence type="predicted"/>
<dbReference type="EMBL" id="WBOF01000002">
    <property type="protein sequence ID" value="MQS16236.1"/>
    <property type="molecule type" value="Genomic_DNA"/>
</dbReference>
<keyword evidence="1" id="KW-0732">Signal</keyword>
<evidence type="ECO:0000256" key="1">
    <source>
        <dbReference type="SAM" id="SignalP"/>
    </source>
</evidence>
<evidence type="ECO:0000313" key="2">
    <source>
        <dbReference type="EMBL" id="MQS16236.1"/>
    </source>
</evidence>
<dbReference type="Proteomes" id="UP000450000">
    <property type="component" value="Unassembled WGS sequence"/>
</dbReference>
<evidence type="ECO:0000313" key="3">
    <source>
        <dbReference type="Proteomes" id="UP000450000"/>
    </source>
</evidence>
<gene>
    <name evidence="2" type="ORF">F7Q99_29435</name>
</gene>
<dbReference type="AlphaFoldDB" id="A0A6N7KX33"/>
<protein>
    <submittedName>
        <fullName evidence="2">Uncharacterized protein</fullName>
    </submittedName>
</protein>
<comment type="caution">
    <text evidence="2">The sequence shown here is derived from an EMBL/GenBank/DDBJ whole genome shotgun (WGS) entry which is preliminary data.</text>
</comment>
<dbReference type="RefSeq" id="WP_153466965.1">
    <property type="nucleotide sequence ID" value="NZ_WBOF01000002.1"/>
</dbReference>
<accession>A0A6N7KX33</accession>